<feature type="compositionally biased region" description="Basic and acidic residues" evidence="8">
    <location>
        <begin position="45"/>
        <end position="54"/>
    </location>
</feature>
<keyword evidence="6" id="KW-0233">DNA recombination</keyword>
<dbReference type="PANTHER" id="PTHR31973">
    <property type="entry name" value="POLYPROTEIN, PUTATIVE-RELATED"/>
    <property type="match status" value="1"/>
</dbReference>
<evidence type="ECO:0000256" key="7">
    <source>
        <dbReference type="PROSITE-ProRule" id="PRU00325"/>
    </source>
</evidence>
<evidence type="ECO:0000256" key="6">
    <source>
        <dbReference type="ARBA" id="ARBA00023172"/>
    </source>
</evidence>
<dbReference type="GeneID" id="104789242"/>
<evidence type="ECO:0000256" key="8">
    <source>
        <dbReference type="SAM" id="MobiDB-lite"/>
    </source>
</evidence>
<dbReference type="InterPro" id="IPR018289">
    <property type="entry name" value="MULE_transposase_dom"/>
</dbReference>
<keyword evidence="5" id="KW-0238">DNA-binding</keyword>
<feature type="region of interest" description="Disordered" evidence="8">
    <location>
        <begin position="694"/>
        <end position="724"/>
    </location>
</feature>
<evidence type="ECO:0000256" key="2">
    <source>
        <dbReference type="ARBA" id="ARBA00022723"/>
    </source>
</evidence>
<reference evidence="10" key="1">
    <citation type="journal article" date="2014" name="Nat. Commun.">
        <title>The emerging biofuel crop Camelina sativa retains a highly undifferentiated hexaploid genome structure.</title>
        <authorList>
            <person name="Kagale S."/>
            <person name="Koh C."/>
            <person name="Nixon J."/>
            <person name="Bollina V."/>
            <person name="Clarke W.E."/>
            <person name="Tuteja R."/>
            <person name="Spillane C."/>
            <person name="Robinson S.J."/>
            <person name="Links M.G."/>
            <person name="Clarke C."/>
            <person name="Higgins E.E."/>
            <person name="Huebert T."/>
            <person name="Sharpe A.G."/>
            <person name="Parkin I.A."/>
        </authorList>
    </citation>
    <scope>NUCLEOTIDE SEQUENCE [LARGE SCALE GENOMIC DNA]</scope>
    <source>
        <strain evidence="10">cv. DH55</strain>
    </source>
</reference>
<dbReference type="RefSeq" id="XP_010513273.2">
    <property type="nucleotide sequence ID" value="XM_010514971.2"/>
</dbReference>
<dbReference type="InterPro" id="IPR001207">
    <property type="entry name" value="Transposase_mutator"/>
</dbReference>
<organism evidence="10 11">
    <name type="scientific">Camelina sativa</name>
    <name type="common">False flax</name>
    <name type="synonym">Myagrum sativum</name>
    <dbReference type="NCBI Taxonomy" id="90675"/>
    <lineage>
        <taxon>Eukaryota</taxon>
        <taxon>Viridiplantae</taxon>
        <taxon>Streptophyta</taxon>
        <taxon>Embryophyta</taxon>
        <taxon>Tracheophyta</taxon>
        <taxon>Spermatophyta</taxon>
        <taxon>Magnoliopsida</taxon>
        <taxon>eudicotyledons</taxon>
        <taxon>Gunneridae</taxon>
        <taxon>Pentapetalae</taxon>
        <taxon>rosids</taxon>
        <taxon>malvids</taxon>
        <taxon>Brassicales</taxon>
        <taxon>Brassicaceae</taxon>
        <taxon>Camelineae</taxon>
        <taxon>Camelina</taxon>
    </lineage>
</organism>
<feature type="compositionally biased region" description="Basic and acidic residues" evidence="8">
    <location>
        <begin position="1"/>
        <end position="16"/>
    </location>
</feature>
<reference evidence="11" key="2">
    <citation type="submission" date="2025-08" db="UniProtKB">
        <authorList>
            <consortium name="RefSeq"/>
        </authorList>
    </citation>
    <scope>IDENTIFICATION</scope>
    <source>
        <tissue evidence="11">Leaf</tissue>
    </source>
</reference>
<feature type="domain" description="SWIM-type" evidence="9">
    <location>
        <begin position="568"/>
        <end position="611"/>
    </location>
</feature>
<sequence length="724" mass="83521">MPHKIRVIEKNDRESGDDGDDDRDDDGQEMTKTSSTPERLRKRSRNESPAKDDGKDDQEDARDVENKKKIKRSQEEGEDDVMERFEYEVEEAVEDWFDEFQIRRNTIPDSSDEDEDPVITRDRKIRLGTYDKLAIGRTFFTGFEFKETVLHYALKNRENLRQDRWEKDKISFRCAIKKGCGWYVYCAYEELKQMWVLKTICTDHSCTSNGKCKLLKSPVIGRLFMDKLRLKPNFMPLKIQRHIKEQWKICSTIGQVQRGRLLALKWLKEEYDKQFSHIRGYVAEIIDSNKGSTAFVDTISNAAGEDVFDRIYVCLGAMKNAFYYCRPIIGIDGTFLKHAVKGCLLTAIGHDANNQIYPVAWACVQAETADNWLWFLNQLSVDLNLKDGSDYVILSDRCKGIISAVKSALPKTEHRPCVKHIVENLKKKHANKDYLKKFVWNLAWSYNHSAYEVTLNELRAYSMSLYEDVMKEEPKTWCRPFFKIGSCCEDVDNNANESFNATIVKARAKALVPMMETIRRQAMARITKRKKKILKWKKKISEYVSDILEKEEEEAMKCEVTKGTHQKFEVWIDGNSQGVCLSTGKWECSCCKWQVTGIPCEHAYAAIIDVGKNVEDFVAPCFSSLVWLEQYETVKAPPEPIPPGRKKGQKKKYDQIKGKLESPKKKKKKGEPEILKLGRKGRIMHCKSCGEAGHNAAGCAKFPKEKKSKKSKKQDTMQLAEACF</sequence>
<dbReference type="Pfam" id="PF10551">
    <property type="entry name" value="MULE"/>
    <property type="match status" value="1"/>
</dbReference>
<evidence type="ECO:0000256" key="1">
    <source>
        <dbReference type="ARBA" id="ARBA00022578"/>
    </source>
</evidence>
<dbReference type="PANTHER" id="PTHR31973:SF187">
    <property type="entry name" value="MUTATOR TRANSPOSASE MUDRA PROTEIN"/>
    <property type="match status" value="1"/>
</dbReference>
<protein>
    <submittedName>
        <fullName evidence="11">Uncharacterized protein LOC104789242</fullName>
    </submittedName>
</protein>
<dbReference type="Proteomes" id="UP000694864">
    <property type="component" value="Chromosome 5"/>
</dbReference>
<proteinExistence type="predicted"/>
<dbReference type="PROSITE" id="PS50966">
    <property type="entry name" value="ZF_SWIM"/>
    <property type="match status" value="1"/>
</dbReference>
<dbReference type="InterPro" id="IPR006564">
    <property type="entry name" value="Znf_PMZ"/>
</dbReference>
<name>A0ABM0ZBI2_CAMSA</name>
<evidence type="ECO:0000256" key="3">
    <source>
        <dbReference type="ARBA" id="ARBA00022771"/>
    </source>
</evidence>
<evidence type="ECO:0000256" key="5">
    <source>
        <dbReference type="ARBA" id="ARBA00023125"/>
    </source>
</evidence>
<dbReference type="PROSITE" id="PS01007">
    <property type="entry name" value="TRANSPOSASE_MUTATOR"/>
    <property type="match status" value="1"/>
</dbReference>
<dbReference type="InterPro" id="IPR007527">
    <property type="entry name" value="Znf_SWIM"/>
</dbReference>
<evidence type="ECO:0000256" key="4">
    <source>
        <dbReference type="ARBA" id="ARBA00022833"/>
    </source>
</evidence>
<accession>A0ABM0ZBI2</accession>
<feature type="compositionally biased region" description="Basic and acidic residues" evidence="8">
    <location>
        <begin position="651"/>
        <end position="663"/>
    </location>
</feature>
<dbReference type="SMART" id="SM00575">
    <property type="entry name" value="ZnF_PMZ"/>
    <property type="match status" value="1"/>
</dbReference>
<evidence type="ECO:0000313" key="10">
    <source>
        <dbReference type="Proteomes" id="UP000694864"/>
    </source>
</evidence>
<keyword evidence="10" id="KW-1185">Reference proteome</keyword>
<keyword evidence="4" id="KW-0862">Zinc</keyword>
<dbReference type="Pfam" id="PF04434">
    <property type="entry name" value="SWIM"/>
    <property type="match status" value="1"/>
</dbReference>
<evidence type="ECO:0000313" key="11">
    <source>
        <dbReference type="RefSeq" id="XP_010513273.2"/>
    </source>
</evidence>
<feature type="compositionally biased region" description="Acidic residues" evidence="8">
    <location>
        <begin position="17"/>
        <end position="28"/>
    </location>
</feature>
<feature type="region of interest" description="Disordered" evidence="8">
    <location>
        <begin position="637"/>
        <end position="674"/>
    </location>
</feature>
<feature type="compositionally biased region" description="Basic and acidic residues" evidence="8">
    <location>
        <begin position="61"/>
        <end position="75"/>
    </location>
</feature>
<feature type="region of interest" description="Disordered" evidence="8">
    <location>
        <begin position="1"/>
        <end position="82"/>
    </location>
</feature>
<keyword evidence="1" id="KW-0815">Transposition</keyword>
<gene>
    <name evidence="11" type="primary">LOC104789242</name>
</gene>
<keyword evidence="3 7" id="KW-0863">Zinc-finger</keyword>
<keyword evidence="2" id="KW-0479">Metal-binding</keyword>
<evidence type="ECO:0000259" key="9">
    <source>
        <dbReference type="PROSITE" id="PS50966"/>
    </source>
</evidence>